<accession>A0A449BFI1</accession>
<keyword evidence="1" id="KW-0812">Transmembrane</keyword>
<protein>
    <submittedName>
        <fullName evidence="2">Uncharacterized protein</fullName>
    </submittedName>
</protein>
<dbReference type="STRING" id="1278311.GCA_000428705_00560"/>
<dbReference type="Proteomes" id="UP000289841">
    <property type="component" value="Chromosome"/>
</dbReference>
<feature type="transmembrane region" description="Helical" evidence="1">
    <location>
        <begin position="5"/>
        <end position="23"/>
    </location>
</feature>
<dbReference type="RefSeq" id="WP_026390213.1">
    <property type="nucleotide sequence ID" value="NZ_LR215048.1"/>
</dbReference>
<keyword evidence="1" id="KW-0472">Membrane</keyword>
<evidence type="ECO:0000256" key="1">
    <source>
        <dbReference type="SAM" id="Phobius"/>
    </source>
</evidence>
<sequence>MKKKIIFGTIMSIIFILSIILSIQLNGKDYFGEFKDESPQVPIQIISWVVGVFVTFYLVFRKKDINKIALTGILTALLILYPLGIRRLYELADSYDFLYTIFAGIILIGYAVFIVNKQLNIEE</sequence>
<gene>
    <name evidence="2" type="ORF">NCTC10138_01585</name>
</gene>
<reference evidence="2 3" key="1">
    <citation type="submission" date="2019-01" db="EMBL/GenBank/DDBJ databases">
        <authorList>
            <consortium name="Pathogen Informatics"/>
        </authorList>
    </citation>
    <scope>NUCLEOTIDE SEQUENCE [LARGE SCALE GENOMIC DNA]</scope>
    <source>
        <strain evidence="2 3">NCTC10138</strain>
    </source>
</reference>
<evidence type="ECO:0000313" key="2">
    <source>
        <dbReference type="EMBL" id="VEU81188.1"/>
    </source>
</evidence>
<evidence type="ECO:0000313" key="3">
    <source>
        <dbReference type="Proteomes" id="UP000289841"/>
    </source>
</evidence>
<feature type="transmembrane region" description="Helical" evidence="1">
    <location>
        <begin position="43"/>
        <end position="60"/>
    </location>
</feature>
<dbReference type="AlphaFoldDB" id="A0A449BFI1"/>
<name>A0A449BFI1_HAPAX</name>
<organism evidence="2 3">
    <name type="scientific">Haploplasma axanthum</name>
    <name type="common">Acholeplasma axanthum</name>
    <dbReference type="NCBI Taxonomy" id="29552"/>
    <lineage>
        <taxon>Bacteria</taxon>
        <taxon>Bacillati</taxon>
        <taxon>Mycoplasmatota</taxon>
        <taxon>Mollicutes</taxon>
        <taxon>Acholeplasmatales</taxon>
        <taxon>Acholeplasmataceae</taxon>
        <taxon>Haploplasma</taxon>
    </lineage>
</organism>
<feature type="transmembrane region" description="Helical" evidence="1">
    <location>
        <begin position="67"/>
        <end position="85"/>
    </location>
</feature>
<proteinExistence type="predicted"/>
<keyword evidence="1" id="KW-1133">Transmembrane helix</keyword>
<feature type="transmembrane region" description="Helical" evidence="1">
    <location>
        <begin position="97"/>
        <end position="115"/>
    </location>
</feature>
<dbReference type="EMBL" id="LR215048">
    <property type="protein sequence ID" value="VEU81188.1"/>
    <property type="molecule type" value="Genomic_DNA"/>
</dbReference>
<keyword evidence="3" id="KW-1185">Reference proteome</keyword>
<dbReference type="KEGG" id="aaxa:NCTC10138_01585"/>